<proteinExistence type="predicted"/>
<comment type="caution">
    <text evidence="2">The sequence shown here is derived from an EMBL/GenBank/DDBJ whole genome shotgun (WGS) entry which is preliminary data.</text>
</comment>
<evidence type="ECO:0000256" key="1">
    <source>
        <dbReference type="SAM" id="MobiDB-lite"/>
    </source>
</evidence>
<reference evidence="2" key="2">
    <citation type="submission" date="2020-11" db="EMBL/GenBank/DDBJ databases">
        <authorList>
            <person name="McCartney M.A."/>
            <person name="Auch B."/>
            <person name="Kono T."/>
            <person name="Mallez S."/>
            <person name="Becker A."/>
            <person name="Gohl D.M."/>
            <person name="Silverstein K.A.T."/>
            <person name="Koren S."/>
            <person name="Bechman K.B."/>
            <person name="Herman A."/>
            <person name="Abrahante J.E."/>
            <person name="Garbe J."/>
        </authorList>
    </citation>
    <scope>NUCLEOTIDE SEQUENCE</scope>
    <source>
        <strain evidence="2">Duluth1</strain>
        <tissue evidence="2">Whole animal</tissue>
    </source>
</reference>
<evidence type="ECO:0000313" key="2">
    <source>
        <dbReference type="EMBL" id="KAH3718179.1"/>
    </source>
</evidence>
<dbReference type="Proteomes" id="UP000828390">
    <property type="component" value="Unassembled WGS sequence"/>
</dbReference>
<feature type="compositionally biased region" description="Pro residues" evidence="1">
    <location>
        <begin position="75"/>
        <end position="85"/>
    </location>
</feature>
<reference evidence="2" key="1">
    <citation type="journal article" date="2019" name="bioRxiv">
        <title>The Genome of the Zebra Mussel, Dreissena polymorpha: A Resource for Invasive Species Research.</title>
        <authorList>
            <person name="McCartney M.A."/>
            <person name="Auch B."/>
            <person name="Kono T."/>
            <person name="Mallez S."/>
            <person name="Zhang Y."/>
            <person name="Obille A."/>
            <person name="Becker A."/>
            <person name="Abrahante J.E."/>
            <person name="Garbe J."/>
            <person name="Badalamenti J.P."/>
            <person name="Herman A."/>
            <person name="Mangelson H."/>
            <person name="Liachko I."/>
            <person name="Sullivan S."/>
            <person name="Sone E.D."/>
            <person name="Koren S."/>
            <person name="Silverstein K.A.T."/>
            <person name="Beckman K.B."/>
            <person name="Gohl D.M."/>
        </authorList>
    </citation>
    <scope>NUCLEOTIDE SEQUENCE</scope>
    <source>
        <strain evidence="2">Duluth1</strain>
        <tissue evidence="2">Whole animal</tissue>
    </source>
</reference>
<sequence>MGNQVCGNCFVDRRNKYAEKSQQEERSCKKDDSQIRSATKPVNPEGRKTLNLTFIQCRTEPGFSAIPDVRSSVPEPIPDPNLPEPDVPDPVINHST</sequence>
<organism evidence="2 3">
    <name type="scientific">Dreissena polymorpha</name>
    <name type="common">Zebra mussel</name>
    <name type="synonym">Mytilus polymorpha</name>
    <dbReference type="NCBI Taxonomy" id="45954"/>
    <lineage>
        <taxon>Eukaryota</taxon>
        <taxon>Metazoa</taxon>
        <taxon>Spiralia</taxon>
        <taxon>Lophotrochozoa</taxon>
        <taxon>Mollusca</taxon>
        <taxon>Bivalvia</taxon>
        <taxon>Autobranchia</taxon>
        <taxon>Heteroconchia</taxon>
        <taxon>Euheterodonta</taxon>
        <taxon>Imparidentia</taxon>
        <taxon>Neoheterodontei</taxon>
        <taxon>Myida</taxon>
        <taxon>Dreissenoidea</taxon>
        <taxon>Dreissenidae</taxon>
        <taxon>Dreissena</taxon>
    </lineage>
</organism>
<feature type="region of interest" description="Disordered" evidence="1">
    <location>
        <begin position="20"/>
        <end position="46"/>
    </location>
</feature>
<evidence type="ECO:0000313" key="3">
    <source>
        <dbReference type="Proteomes" id="UP000828390"/>
    </source>
</evidence>
<keyword evidence="3" id="KW-1185">Reference proteome</keyword>
<protein>
    <submittedName>
        <fullName evidence="2">Uncharacterized protein</fullName>
    </submittedName>
</protein>
<gene>
    <name evidence="2" type="ORF">DPMN_060978</name>
</gene>
<feature type="compositionally biased region" description="Basic and acidic residues" evidence="1">
    <location>
        <begin position="20"/>
        <end position="34"/>
    </location>
</feature>
<accession>A0A9D4C6U4</accession>
<dbReference type="AlphaFoldDB" id="A0A9D4C6U4"/>
<feature type="region of interest" description="Disordered" evidence="1">
    <location>
        <begin position="63"/>
        <end position="96"/>
    </location>
</feature>
<name>A0A9D4C6U4_DREPO</name>
<dbReference type="EMBL" id="JAIWYP010000013">
    <property type="protein sequence ID" value="KAH3718179.1"/>
    <property type="molecule type" value="Genomic_DNA"/>
</dbReference>